<dbReference type="EMBL" id="VSRR010005463">
    <property type="protein sequence ID" value="MPC42515.1"/>
    <property type="molecule type" value="Genomic_DNA"/>
</dbReference>
<accession>A0A5B7FAI4</accession>
<keyword evidence="2" id="KW-1185">Reference proteome</keyword>
<sequence>MLDSIDSLAFVGKALPRESGVYPPGGQQVWLASAAGECEGDRSLPGCKWLWQDSGVLTWQQALPAPSRCVLAALSSLMKVDNV</sequence>
<evidence type="ECO:0000313" key="2">
    <source>
        <dbReference type="Proteomes" id="UP000324222"/>
    </source>
</evidence>
<protein>
    <submittedName>
        <fullName evidence="1">Uncharacterized protein</fullName>
    </submittedName>
</protein>
<gene>
    <name evidence="1" type="ORF">E2C01_036137</name>
</gene>
<dbReference type="AlphaFoldDB" id="A0A5B7FAI4"/>
<name>A0A5B7FAI4_PORTR</name>
<comment type="caution">
    <text evidence="1">The sequence shown here is derived from an EMBL/GenBank/DDBJ whole genome shotgun (WGS) entry which is preliminary data.</text>
</comment>
<evidence type="ECO:0000313" key="1">
    <source>
        <dbReference type="EMBL" id="MPC42515.1"/>
    </source>
</evidence>
<organism evidence="1 2">
    <name type="scientific">Portunus trituberculatus</name>
    <name type="common">Swimming crab</name>
    <name type="synonym">Neptunus trituberculatus</name>
    <dbReference type="NCBI Taxonomy" id="210409"/>
    <lineage>
        <taxon>Eukaryota</taxon>
        <taxon>Metazoa</taxon>
        <taxon>Ecdysozoa</taxon>
        <taxon>Arthropoda</taxon>
        <taxon>Crustacea</taxon>
        <taxon>Multicrustacea</taxon>
        <taxon>Malacostraca</taxon>
        <taxon>Eumalacostraca</taxon>
        <taxon>Eucarida</taxon>
        <taxon>Decapoda</taxon>
        <taxon>Pleocyemata</taxon>
        <taxon>Brachyura</taxon>
        <taxon>Eubrachyura</taxon>
        <taxon>Portunoidea</taxon>
        <taxon>Portunidae</taxon>
        <taxon>Portuninae</taxon>
        <taxon>Portunus</taxon>
    </lineage>
</organism>
<dbReference type="Proteomes" id="UP000324222">
    <property type="component" value="Unassembled WGS sequence"/>
</dbReference>
<proteinExistence type="predicted"/>
<reference evidence="1 2" key="1">
    <citation type="submission" date="2019-05" db="EMBL/GenBank/DDBJ databases">
        <title>Another draft genome of Portunus trituberculatus and its Hox gene families provides insights of decapod evolution.</title>
        <authorList>
            <person name="Jeong J.-H."/>
            <person name="Song I."/>
            <person name="Kim S."/>
            <person name="Choi T."/>
            <person name="Kim D."/>
            <person name="Ryu S."/>
            <person name="Kim W."/>
        </authorList>
    </citation>
    <scope>NUCLEOTIDE SEQUENCE [LARGE SCALE GENOMIC DNA]</scope>
    <source>
        <tissue evidence="1">Muscle</tissue>
    </source>
</reference>